<reference evidence="2 3" key="1">
    <citation type="submission" date="2016-10" db="EMBL/GenBank/DDBJ databases">
        <authorList>
            <person name="de Groot N.N."/>
        </authorList>
    </citation>
    <scope>NUCLEOTIDE SEQUENCE [LARGE SCALE GENOMIC DNA]</scope>
    <source>
        <strain evidence="2 3">CGMCC 1.10836</strain>
    </source>
</reference>
<dbReference type="Proteomes" id="UP000183002">
    <property type="component" value="Unassembled WGS sequence"/>
</dbReference>
<dbReference type="AlphaFoldDB" id="A0A1H8NMU5"/>
<sequence>MKPETPAEDPKPATNPPSLKMRLMGEAMIEAGEKNNEPSMVKTGKKILGL</sequence>
<accession>A0A1H8NMU5</accession>
<dbReference type="OrthoDB" id="9956194at2"/>
<evidence type="ECO:0000313" key="3">
    <source>
        <dbReference type="Proteomes" id="UP000183002"/>
    </source>
</evidence>
<evidence type="ECO:0000256" key="1">
    <source>
        <dbReference type="SAM" id="MobiDB-lite"/>
    </source>
</evidence>
<feature type="compositionally biased region" description="Basic and acidic residues" evidence="1">
    <location>
        <begin position="1"/>
        <end position="11"/>
    </location>
</feature>
<proteinExistence type="predicted"/>
<protein>
    <submittedName>
        <fullName evidence="2">Uncharacterized protein</fullName>
    </submittedName>
</protein>
<organism evidence="2 3">
    <name type="scientific">Pseudorhodobacter antarcticus</name>
    <dbReference type="NCBI Taxonomy" id="1077947"/>
    <lineage>
        <taxon>Bacteria</taxon>
        <taxon>Pseudomonadati</taxon>
        <taxon>Pseudomonadota</taxon>
        <taxon>Alphaproteobacteria</taxon>
        <taxon>Rhodobacterales</taxon>
        <taxon>Paracoccaceae</taxon>
        <taxon>Pseudorhodobacter</taxon>
    </lineage>
</organism>
<feature type="region of interest" description="Disordered" evidence="1">
    <location>
        <begin position="1"/>
        <end position="20"/>
    </location>
</feature>
<dbReference type="EMBL" id="FOCO01000091">
    <property type="protein sequence ID" value="SEO30924.1"/>
    <property type="molecule type" value="Genomic_DNA"/>
</dbReference>
<keyword evidence="3" id="KW-1185">Reference proteome</keyword>
<dbReference type="RefSeq" id="WP_156215304.1">
    <property type="nucleotide sequence ID" value="NZ_FOCO01000091.1"/>
</dbReference>
<dbReference type="STRING" id="1077947.SAMN05216227_10912"/>
<evidence type="ECO:0000313" key="2">
    <source>
        <dbReference type="EMBL" id="SEO30924.1"/>
    </source>
</evidence>
<gene>
    <name evidence="2" type="ORF">SAMN05216227_10912</name>
</gene>
<name>A0A1H8NMU5_9RHOB</name>